<name>A0A2X3L212_9BACT</name>
<evidence type="ECO:0000313" key="3">
    <source>
        <dbReference type="EMBL" id="SQD92840.1"/>
    </source>
</evidence>
<dbReference type="AlphaFoldDB" id="A0A2X3L212"/>
<dbReference type="InterPro" id="IPR051840">
    <property type="entry name" value="NifX/NifY_domain"/>
</dbReference>
<reference evidence="4" key="1">
    <citation type="submission" date="2018-05" db="EMBL/GenBank/DDBJ databases">
        <authorList>
            <person name="Hao L."/>
        </authorList>
    </citation>
    <scope>NUCLEOTIDE SEQUENCE [LARGE SCALE GENOMIC DNA]</scope>
</reference>
<dbReference type="InterPro" id="IPR033913">
    <property type="entry name" value="MTH1175_dom"/>
</dbReference>
<keyword evidence="4" id="KW-1185">Reference proteome</keyword>
<dbReference type="SUPFAM" id="SSF53146">
    <property type="entry name" value="Nitrogenase accessory factor-like"/>
    <property type="match status" value="1"/>
</dbReference>
<dbReference type="InterPro" id="IPR035205">
    <property type="entry name" value="DUF5320"/>
</dbReference>
<dbReference type="OrthoDB" id="280278at2"/>
<sequence>MSVRLLAATGNGGLGDHISPVFGRAPTFTIVELDGAEIRGSQVIPNPFQDAGSGAGIQAAQLVAKHAPQVALAGNFGPNVSSVFSAAGIQMIPVSGMTVQEAVLAYTSGRLAPSPRAAAPGPGMGGSPGRGMGRRAGMGRGMGQGMGGGLGGGMYTAGRGAVSGQEGPGPNADPQALKQRIADLEKQLDQVRRRLSEMQEGDRDA</sequence>
<feature type="region of interest" description="Disordered" evidence="1">
    <location>
        <begin position="149"/>
        <end position="205"/>
    </location>
</feature>
<dbReference type="InterPro" id="IPR036105">
    <property type="entry name" value="DiNase_FeMo-co_biosyn_sf"/>
</dbReference>
<dbReference type="Pfam" id="PF02579">
    <property type="entry name" value="Nitro_FeMo-Co"/>
    <property type="match status" value="1"/>
</dbReference>
<feature type="domain" description="Dinitrogenase iron-molybdenum cofactor biosynthesis" evidence="2">
    <location>
        <begin position="15"/>
        <end position="107"/>
    </location>
</feature>
<accession>A0A2X3L212</accession>
<feature type="compositionally biased region" description="Basic and acidic residues" evidence="1">
    <location>
        <begin position="180"/>
        <end position="205"/>
    </location>
</feature>
<evidence type="ECO:0000259" key="2">
    <source>
        <dbReference type="Pfam" id="PF02579"/>
    </source>
</evidence>
<gene>
    <name evidence="3" type="ORF">BARAN1_0816</name>
</gene>
<dbReference type="Gene3D" id="3.30.420.130">
    <property type="entry name" value="Dinitrogenase iron-molybdenum cofactor biosynthesis domain"/>
    <property type="match status" value="1"/>
</dbReference>
<dbReference type="CDD" id="cd00851">
    <property type="entry name" value="MTH1175"/>
    <property type="match status" value="1"/>
</dbReference>
<dbReference type="InterPro" id="IPR003731">
    <property type="entry name" value="Di-Nase_FeMo-co_biosynth"/>
</dbReference>
<dbReference type="PANTHER" id="PTHR33937">
    <property type="entry name" value="IRON-MOLYBDENUM PROTEIN-RELATED-RELATED"/>
    <property type="match status" value="1"/>
</dbReference>
<dbReference type="Proteomes" id="UP000249818">
    <property type="component" value="Chromosome BARAN1"/>
</dbReference>
<dbReference type="Pfam" id="PF17253">
    <property type="entry name" value="DUF5320"/>
    <property type="match status" value="1"/>
</dbReference>
<evidence type="ECO:0000313" key="4">
    <source>
        <dbReference type="Proteomes" id="UP000249818"/>
    </source>
</evidence>
<proteinExistence type="predicted"/>
<evidence type="ECO:0000256" key="1">
    <source>
        <dbReference type="SAM" id="MobiDB-lite"/>
    </source>
</evidence>
<dbReference type="KEGG" id="bana:BARAN1_0816"/>
<organism evidence="3 4">
    <name type="scientific">Candidatus Bipolaricaulis anaerobius</name>
    <dbReference type="NCBI Taxonomy" id="2026885"/>
    <lineage>
        <taxon>Bacteria</taxon>
        <taxon>Candidatus Bipolaricaulota</taxon>
        <taxon>Candidatus Bipolaricaulia</taxon>
        <taxon>Candidatus Bipolaricaulales</taxon>
        <taxon>Candidatus Bipolaricaulaceae</taxon>
        <taxon>Candidatus Bipolaricaulis</taxon>
    </lineage>
</organism>
<dbReference type="EMBL" id="LS483254">
    <property type="protein sequence ID" value="SQD92840.1"/>
    <property type="molecule type" value="Genomic_DNA"/>
</dbReference>
<dbReference type="PANTHER" id="PTHR33937:SF2">
    <property type="entry name" value="DINITROGENASE IRON-MOLYBDENUM COFACTOR BIOSYNTHESIS DOMAIN-CONTAINING PROTEIN"/>
    <property type="match status" value="1"/>
</dbReference>
<protein>
    <submittedName>
        <fullName evidence="3">Iron-molybdenum cofactor-binding protein</fullName>
    </submittedName>
</protein>